<dbReference type="EMBL" id="OZ004256">
    <property type="protein sequence ID" value="CAK7903136.1"/>
    <property type="molecule type" value="Genomic_DNA"/>
</dbReference>
<evidence type="ECO:0000259" key="2">
    <source>
        <dbReference type="Pfam" id="PF13867"/>
    </source>
</evidence>
<dbReference type="Proteomes" id="UP001497600">
    <property type="component" value="Chromosome D"/>
</dbReference>
<evidence type="ECO:0000256" key="1">
    <source>
        <dbReference type="SAM" id="MobiDB-lite"/>
    </source>
</evidence>
<evidence type="ECO:0000313" key="4">
    <source>
        <dbReference type="Proteomes" id="UP001497600"/>
    </source>
</evidence>
<accession>A0ABP0EAB2</accession>
<dbReference type="Pfam" id="PF13867">
    <property type="entry name" value="SAP30_Sin3_bdg"/>
    <property type="match status" value="1"/>
</dbReference>
<feature type="compositionally biased region" description="Basic and acidic residues" evidence="1">
    <location>
        <begin position="1"/>
        <end position="13"/>
    </location>
</feature>
<keyword evidence="4" id="KW-1185">Reference proteome</keyword>
<protein>
    <recommendedName>
        <fullName evidence="2">Histone deacetylase complex subunit SAP30 Sin3 binding domain-containing protein</fullName>
    </recommendedName>
</protein>
<gene>
    <name evidence="3" type="ORF">CAAN4_D03136</name>
</gene>
<proteinExistence type="predicted"/>
<name>A0ABP0EAB2_9ASCO</name>
<dbReference type="InterPro" id="IPR025718">
    <property type="entry name" value="SAP30_Sin3-bd"/>
</dbReference>
<feature type="domain" description="Histone deacetylase complex subunit SAP30 Sin3 binding" evidence="2">
    <location>
        <begin position="99"/>
        <end position="138"/>
    </location>
</feature>
<dbReference type="Gene3D" id="6.10.160.20">
    <property type="match status" value="1"/>
</dbReference>
<dbReference type="InterPro" id="IPR038291">
    <property type="entry name" value="SAP30_C_sf"/>
</dbReference>
<feature type="region of interest" description="Disordered" evidence="1">
    <location>
        <begin position="1"/>
        <end position="57"/>
    </location>
</feature>
<feature type="compositionally biased region" description="Low complexity" evidence="1">
    <location>
        <begin position="23"/>
        <end position="35"/>
    </location>
</feature>
<reference evidence="3 4" key="1">
    <citation type="submission" date="2024-01" db="EMBL/GenBank/DDBJ databases">
        <authorList>
            <consortium name="Genoscope - CEA"/>
            <person name="William W."/>
        </authorList>
    </citation>
    <scope>NUCLEOTIDE SEQUENCE [LARGE SCALE GENOMIC DNA]</scope>
    <source>
        <strain evidence="3 4">29B2s-10</strain>
    </source>
</reference>
<sequence>MARYRESASESESKPFGGRVSAKAKNATAAQQAQQEYLSKHINSNGPKDIEKPHPLDFESYPSQALTNYSRKYNLGSESPSTINGYMLKSSIGKKTSSYKKHTKKVPTRELAATVKKHFINLPSRENEIITNFLYKVKNQEKDFKLSFK</sequence>
<evidence type="ECO:0000313" key="3">
    <source>
        <dbReference type="EMBL" id="CAK7903136.1"/>
    </source>
</evidence>
<organism evidence="3 4">
    <name type="scientific">[Candida] anglica</name>
    <dbReference type="NCBI Taxonomy" id="148631"/>
    <lineage>
        <taxon>Eukaryota</taxon>
        <taxon>Fungi</taxon>
        <taxon>Dikarya</taxon>
        <taxon>Ascomycota</taxon>
        <taxon>Saccharomycotina</taxon>
        <taxon>Pichiomycetes</taxon>
        <taxon>Debaryomycetaceae</taxon>
        <taxon>Kurtzmaniella</taxon>
    </lineage>
</organism>
<feature type="compositionally biased region" description="Basic and acidic residues" evidence="1">
    <location>
        <begin position="48"/>
        <end position="57"/>
    </location>
</feature>